<sequence>MKEGREERKGKVAKETKEEEEKKGKGRRRRRKRRNEREVAIETKEKEKKGREGGEKNRLKDKEGWMGDRMGVHGEERSGDGTNESKGKERIYQLVTNIYTENMRKNG</sequence>
<feature type="region of interest" description="Disordered" evidence="1">
    <location>
        <begin position="1"/>
        <end position="89"/>
    </location>
</feature>
<feature type="compositionally biased region" description="Basic residues" evidence="1">
    <location>
        <begin position="24"/>
        <end position="34"/>
    </location>
</feature>
<feature type="compositionally biased region" description="Basic and acidic residues" evidence="1">
    <location>
        <begin position="35"/>
        <end position="89"/>
    </location>
</feature>
<organism evidence="2 3">
    <name type="scientific">Petrolisthes cinctipes</name>
    <name type="common">Flat porcelain crab</name>
    <dbReference type="NCBI Taxonomy" id="88211"/>
    <lineage>
        <taxon>Eukaryota</taxon>
        <taxon>Metazoa</taxon>
        <taxon>Ecdysozoa</taxon>
        <taxon>Arthropoda</taxon>
        <taxon>Crustacea</taxon>
        <taxon>Multicrustacea</taxon>
        <taxon>Malacostraca</taxon>
        <taxon>Eumalacostraca</taxon>
        <taxon>Eucarida</taxon>
        <taxon>Decapoda</taxon>
        <taxon>Pleocyemata</taxon>
        <taxon>Anomura</taxon>
        <taxon>Galatheoidea</taxon>
        <taxon>Porcellanidae</taxon>
        <taxon>Petrolisthes</taxon>
    </lineage>
</organism>
<reference evidence="2" key="1">
    <citation type="submission" date="2023-10" db="EMBL/GenBank/DDBJ databases">
        <title>Genome assemblies of two species of porcelain crab, Petrolisthes cinctipes and Petrolisthes manimaculis (Anomura: Porcellanidae).</title>
        <authorList>
            <person name="Angst P."/>
        </authorList>
    </citation>
    <scope>NUCLEOTIDE SEQUENCE</scope>
    <source>
        <strain evidence="2">PB745_01</strain>
        <tissue evidence="2">Gill</tissue>
    </source>
</reference>
<evidence type="ECO:0000256" key="1">
    <source>
        <dbReference type="SAM" id="MobiDB-lite"/>
    </source>
</evidence>
<dbReference type="AlphaFoldDB" id="A0AAE1F6Q1"/>
<evidence type="ECO:0000313" key="2">
    <source>
        <dbReference type="EMBL" id="KAK3868061.1"/>
    </source>
</evidence>
<gene>
    <name evidence="2" type="ORF">Pcinc_026522</name>
</gene>
<name>A0AAE1F6Q1_PETCI</name>
<dbReference type="EMBL" id="JAWQEG010003089">
    <property type="protein sequence ID" value="KAK3868061.1"/>
    <property type="molecule type" value="Genomic_DNA"/>
</dbReference>
<comment type="caution">
    <text evidence="2">The sequence shown here is derived from an EMBL/GenBank/DDBJ whole genome shotgun (WGS) entry which is preliminary data.</text>
</comment>
<evidence type="ECO:0000313" key="3">
    <source>
        <dbReference type="Proteomes" id="UP001286313"/>
    </source>
</evidence>
<protein>
    <submittedName>
        <fullName evidence="2">Uncharacterized protein</fullName>
    </submittedName>
</protein>
<proteinExistence type="predicted"/>
<keyword evidence="3" id="KW-1185">Reference proteome</keyword>
<dbReference type="Proteomes" id="UP001286313">
    <property type="component" value="Unassembled WGS sequence"/>
</dbReference>
<accession>A0AAE1F6Q1</accession>
<feature type="compositionally biased region" description="Basic and acidic residues" evidence="1">
    <location>
        <begin position="1"/>
        <end position="23"/>
    </location>
</feature>